<dbReference type="Pfam" id="PF00069">
    <property type="entry name" value="Pkinase"/>
    <property type="match status" value="1"/>
</dbReference>
<comment type="similarity">
    <text evidence="5">Belongs to the protein kinase superfamily. STE Ser/Thr protein kinase family. MAP kinase kinase subfamily.</text>
</comment>
<gene>
    <name evidence="9" type="ORF">EST38_g8083</name>
</gene>
<dbReference type="SUPFAM" id="SSF56112">
    <property type="entry name" value="Protein kinase-like (PK-like)"/>
    <property type="match status" value="1"/>
</dbReference>
<dbReference type="OrthoDB" id="3023148at2759"/>
<evidence type="ECO:0000256" key="5">
    <source>
        <dbReference type="ARBA" id="ARBA00038035"/>
    </source>
</evidence>
<dbReference type="PANTHER" id="PTHR48013:SF11">
    <property type="entry name" value="LICORNE"/>
    <property type="match status" value="1"/>
</dbReference>
<reference evidence="9 10" key="1">
    <citation type="submission" date="2019-01" db="EMBL/GenBank/DDBJ databases">
        <title>Draft genome sequence of Psathyrella aberdarensis IHI B618.</title>
        <authorList>
            <person name="Buettner E."/>
            <person name="Kellner H."/>
        </authorList>
    </citation>
    <scope>NUCLEOTIDE SEQUENCE [LARGE SCALE GENOMIC DNA]</scope>
    <source>
        <strain evidence="9 10">IHI B618</strain>
    </source>
</reference>
<dbReference type="STRING" id="2316362.A0A4Q2DFJ9"/>
<dbReference type="EC" id="2.7.12.2" evidence="6"/>
<feature type="region of interest" description="Disordered" evidence="7">
    <location>
        <begin position="15"/>
        <end position="50"/>
    </location>
</feature>
<dbReference type="InterPro" id="IPR000719">
    <property type="entry name" value="Prot_kinase_dom"/>
</dbReference>
<dbReference type="InterPro" id="IPR011009">
    <property type="entry name" value="Kinase-like_dom_sf"/>
</dbReference>
<feature type="domain" description="Protein kinase" evidence="8">
    <location>
        <begin position="137"/>
        <end position="441"/>
    </location>
</feature>
<proteinExistence type="inferred from homology"/>
<evidence type="ECO:0000256" key="3">
    <source>
        <dbReference type="ARBA" id="ARBA00022777"/>
    </source>
</evidence>
<dbReference type="GO" id="GO:0005524">
    <property type="term" value="F:ATP binding"/>
    <property type="evidence" value="ECO:0007669"/>
    <property type="project" value="UniProtKB-KW"/>
</dbReference>
<dbReference type="EMBL" id="SDEE01000313">
    <property type="protein sequence ID" value="RXW17781.1"/>
    <property type="molecule type" value="Genomic_DNA"/>
</dbReference>
<dbReference type="AlphaFoldDB" id="A0A4Q2DFJ9"/>
<keyword evidence="4" id="KW-0067">ATP-binding</keyword>
<evidence type="ECO:0000256" key="6">
    <source>
        <dbReference type="ARBA" id="ARBA00038999"/>
    </source>
</evidence>
<name>A0A4Q2DFJ9_9AGAR</name>
<comment type="caution">
    <text evidence="9">The sequence shown here is derived from an EMBL/GenBank/DDBJ whole genome shotgun (WGS) entry which is preliminary data.</text>
</comment>
<keyword evidence="1" id="KW-0808">Transferase</keyword>
<keyword evidence="10" id="KW-1185">Reference proteome</keyword>
<dbReference type="PANTHER" id="PTHR48013">
    <property type="entry name" value="DUAL SPECIFICITY MITOGEN-ACTIVATED PROTEIN KINASE KINASE 5-RELATED"/>
    <property type="match status" value="1"/>
</dbReference>
<keyword evidence="3" id="KW-0418">Kinase</keyword>
<dbReference type="Gene3D" id="1.10.510.10">
    <property type="entry name" value="Transferase(Phosphotransferase) domain 1"/>
    <property type="match status" value="1"/>
</dbReference>
<accession>A0A4Q2DFJ9</accession>
<dbReference type="Proteomes" id="UP000290288">
    <property type="component" value="Unassembled WGS sequence"/>
</dbReference>
<dbReference type="SMART" id="SM00220">
    <property type="entry name" value="S_TKc"/>
    <property type="match status" value="1"/>
</dbReference>
<organism evidence="9 10">
    <name type="scientific">Candolleomyces aberdarensis</name>
    <dbReference type="NCBI Taxonomy" id="2316362"/>
    <lineage>
        <taxon>Eukaryota</taxon>
        <taxon>Fungi</taxon>
        <taxon>Dikarya</taxon>
        <taxon>Basidiomycota</taxon>
        <taxon>Agaricomycotina</taxon>
        <taxon>Agaricomycetes</taxon>
        <taxon>Agaricomycetidae</taxon>
        <taxon>Agaricales</taxon>
        <taxon>Agaricineae</taxon>
        <taxon>Psathyrellaceae</taxon>
        <taxon>Candolleomyces</taxon>
    </lineage>
</organism>
<keyword evidence="2" id="KW-0547">Nucleotide-binding</keyword>
<evidence type="ECO:0000256" key="1">
    <source>
        <dbReference type="ARBA" id="ARBA00022679"/>
    </source>
</evidence>
<protein>
    <recommendedName>
        <fullName evidence="6">mitogen-activated protein kinase kinase</fullName>
        <ecNumber evidence="6">2.7.12.2</ecNumber>
    </recommendedName>
</protein>
<sequence>MSPFLGLLSAVTSARTHSPRIPKRPHVSEISQPCSPDGIPFPDPPQDSKPEIILERLPLPPSNLLDCAPVETRRNPAKKKGRKNRDGDDFYPAEWSHYFKSVEAQYFWPQNEPCLPLLETPIRIPARPARVKLGNKFVLIQRLLGSTEGSAETYLAAHNPEKRGFHNFLVLRKYQRSGELGQTCSLTSFCRELSVFKRLATDTSFGSEFIVKVDGVVVNKEAWFLGLPLMRCNLAHVLTRGRDDVPKSVRHEFAKAWITQMALGLDCLHSHGIIHCNLKPSNILLDWDGSIKLSDFACAYLNEFDMHLVTDGKYASKFRGCLPYMAPEQRAVLDSPSGLRDGDDHDEERSGLKSRAFGKEVDLWALGCIAAELCRDHQYKILFDSDEGFKAFVGGSHQRRRICLHKYSLSNVWQIDFILGLLEPNASKRLKISEFKDTSYYRMNHKLKVEDYSKKRMRAEEIPDFLLEFDLGMHDKSNIVKVDLKSVSEDLLLRETYTFPWIPKGRWLL</sequence>
<dbReference type="GO" id="GO:0004708">
    <property type="term" value="F:MAP kinase kinase activity"/>
    <property type="evidence" value="ECO:0007669"/>
    <property type="project" value="UniProtKB-EC"/>
</dbReference>
<evidence type="ECO:0000313" key="10">
    <source>
        <dbReference type="Proteomes" id="UP000290288"/>
    </source>
</evidence>
<dbReference type="PROSITE" id="PS50011">
    <property type="entry name" value="PROTEIN_KINASE_DOM"/>
    <property type="match status" value="1"/>
</dbReference>
<evidence type="ECO:0000256" key="2">
    <source>
        <dbReference type="ARBA" id="ARBA00022741"/>
    </source>
</evidence>
<evidence type="ECO:0000313" key="9">
    <source>
        <dbReference type="EMBL" id="RXW17781.1"/>
    </source>
</evidence>
<evidence type="ECO:0000256" key="7">
    <source>
        <dbReference type="SAM" id="MobiDB-lite"/>
    </source>
</evidence>
<evidence type="ECO:0000259" key="8">
    <source>
        <dbReference type="PROSITE" id="PS50011"/>
    </source>
</evidence>
<evidence type="ECO:0000256" key="4">
    <source>
        <dbReference type="ARBA" id="ARBA00022840"/>
    </source>
</evidence>